<protein>
    <submittedName>
        <fullName evidence="2">Vasohibin</fullName>
    </submittedName>
</protein>
<comment type="caution">
    <text evidence="2">The sequence shown here is derived from an EMBL/GenBank/DDBJ whole genome shotgun (WGS) entry which is preliminary data.</text>
</comment>
<feature type="compositionally biased region" description="Basic and acidic residues" evidence="1">
    <location>
        <begin position="909"/>
        <end position="923"/>
    </location>
</feature>
<feature type="compositionally biased region" description="Polar residues" evidence="1">
    <location>
        <begin position="406"/>
        <end position="449"/>
    </location>
</feature>
<feature type="region of interest" description="Disordered" evidence="1">
    <location>
        <begin position="521"/>
        <end position="568"/>
    </location>
</feature>
<feature type="compositionally biased region" description="Basic and acidic residues" evidence="1">
    <location>
        <begin position="297"/>
        <end position="311"/>
    </location>
</feature>
<gene>
    <name evidence="2" type="ORF">BLNAU_4738</name>
</gene>
<evidence type="ECO:0000256" key="1">
    <source>
        <dbReference type="SAM" id="MobiDB-lite"/>
    </source>
</evidence>
<feature type="compositionally biased region" description="Polar residues" evidence="1">
    <location>
        <begin position="545"/>
        <end position="563"/>
    </location>
</feature>
<feature type="compositionally biased region" description="Basic and acidic residues" evidence="1">
    <location>
        <begin position="834"/>
        <end position="868"/>
    </location>
</feature>
<dbReference type="Pfam" id="PF14822">
    <property type="entry name" value="Vasohibin"/>
    <property type="match status" value="1"/>
</dbReference>
<feature type="compositionally biased region" description="Basic and acidic residues" evidence="1">
    <location>
        <begin position="680"/>
        <end position="690"/>
    </location>
</feature>
<dbReference type="Proteomes" id="UP001281761">
    <property type="component" value="Unassembled WGS sequence"/>
</dbReference>
<sequence length="923" mass="104210">MQLKDSLRSDPLMNSELTLTGTFSRSDKPTHRYSFGYNRIRRTFYPTDKYVPFSTILNGANVMIHSRLPIQCLEAVFLAIYFLFDVPKLTAIPVGFKSIGPSKSHKHIVLFLKHKKKFGSIGLSRKDTLGTKPIEFSSFSDVLYNFKKCYEDIGHQLKCVRIGLPIPPTIPPTREIVWKALKVDTLHSDPKTLSKLLDSFAKHASDISRRFYGRDTYSLPIPNPLPNKLRLIAYLPRRRYLTSFPRELESLPEKQPTHTRSASVPNIVTRRSPSTSNVAIFRKTPESHTRDLIETVKDEGEGLDHSHRLEPLSRTTPLPRPRNSGPVRKQHKVLTQTVKVVSTSEKQLEDIATKGQMDETEQHKQESTCLVTPFASPSKPVMTLQDRYSSLINSLLWPERYGEQALSTTRDTDSEPQLSTITPDVSPQSERFESMTTTVLVSEPITSECNEGEKSPTTNSPHSHPSSPAVSPPKHPLPSPHAHLANTQPSLHTEPLQFNALNPLNTKLVNRLEYSPLLASPASKRKMERSASVGRSLKTRLGTLKDSQQSTTTNQIASTSQLTIPKPTSLPVEMDKLNLPQVLSRQPSLGTLVQTHSSPQLELPSSRHLTMTPNRLLTQQARLKSGNQGLVEMNEVREGQKTSTTKLTDTSHQYPKSSPVTPPRTKLSSQKSHARSQKCPRQDDREDMDVTRTPTRQRSRAKEDGRGKDTHDFPPTEDDRHKPKQRKINASERKEPQKTKDHPQKQEDAKKEETKRGRKQTAENRLRTEKTHKSSPDKTKRAPQPSTDTSTDNQDKAKTSEPAKGTLTKTAKRLSSPMLLEKSPSSKPSHNPKKCPEKEKDMEEREMKGKEQKEEKERMEGREKKEGEEGGEVESEGSLSDSHSSNDGHRIVQAHLLPLTKEQVANWLRKKEDKEKKKGKSEK</sequence>
<feature type="compositionally biased region" description="Basic and acidic residues" evidence="1">
    <location>
        <begin position="729"/>
        <end position="780"/>
    </location>
</feature>
<keyword evidence="3" id="KW-1185">Reference proteome</keyword>
<organism evidence="2 3">
    <name type="scientific">Blattamonas nauphoetae</name>
    <dbReference type="NCBI Taxonomy" id="2049346"/>
    <lineage>
        <taxon>Eukaryota</taxon>
        <taxon>Metamonada</taxon>
        <taxon>Preaxostyla</taxon>
        <taxon>Oxymonadida</taxon>
        <taxon>Blattamonas</taxon>
    </lineage>
</organism>
<feature type="compositionally biased region" description="Basic and acidic residues" evidence="1">
    <location>
        <begin position="700"/>
        <end position="721"/>
    </location>
</feature>
<dbReference type="InterPro" id="IPR028131">
    <property type="entry name" value="VASH1"/>
</dbReference>
<feature type="region of interest" description="Disordered" evidence="1">
    <location>
        <begin position="630"/>
        <end position="923"/>
    </location>
</feature>
<feature type="region of interest" description="Disordered" evidence="1">
    <location>
        <begin position="406"/>
        <end position="487"/>
    </location>
</feature>
<dbReference type="EMBL" id="JARBJD010000024">
    <property type="protein sequence ID" value="KAK2960185.1"/>
    <property type="molecule type" value="Genomic_DNA"/>
</dbReference>
<accession>A0ABQ9Y8Z7</accession>
<evidence type="ECO:0000313" key="3">
    <source>
        <dbReference type="Proteomes" id="UP001281761"/>
    </source>
</evidence>
<feature type="compositionally biased region" description="Low complexity" evidence="1">
    <location>
        <begin position="455"/>
        <end position="469"/>
    </location>
</feature>
<proteinExistence type="predicted"/>
<name>A0ABQ9Y8Z7_9EUKA</name>
<feature type="compositionally biased region" description="Pro residues" evidence="1">
    <location>
        <begin position="470"/>
        <end position="479"/>
    </location>
</feature>
<feature type="region of interest" description="Disordered" evidence="1">
    <location>
        <begin position="297"/>
        <end position="332"/>
    </location>
</feature>
<dbReference type="PANTHER" id="PTHR15750">
    <property type="entry name" value="VASOHIBIN-1-LIKE ISOFORM X2"/>
    <property type="match status" value="1"/>
</dbReference>
<evidence type="ECO:0000313" key="2">
    <source>
        <dbReference type="EMBL" id="KAK2960185.1"/>
    </source>
</evidence>
<reference evidence="2 3" key="1">
    <citation type="journal article" date="2022" name="bioRxiv">
        <title>Genomics of Preaxostyla Flagellates Illuminates Evolutionary Transitions and the Path Towards Mitochondrial Loss.</title>
        <authorList>
            <person name="Novak L.V.F."/>
            <person name="Treitli S.C."/>
            <person name="Pyrih J."/>
            <person name="Halakuc P."/>
            <person name="Pipaliya S.V."/>
            <person name="Vacek V."/>
            <person name="Brzon O."/>
            <person name="Soukal P."/>
            <person name="Eme L."/>
            <person name="Dacks J.B."/>
            <person name="Karnkowska A."/>
            <person name="Elias M."/>
            <person name="Hampl V."/>
        </authorList>
    </citation>
    <scope>NUCLEOTIDE SEQUENCE [LARGE SCALE GENOMIC DNA]</scope>
    <source>
        <strain evidence="2">NAU3</strain>
        <tissue evidence="2">Gut</tissue>
    </source>
</reference>
<dbReference type="PANTHER" id="PTHR15750:SF2">
    <property type="entry name" value="VASOHIBIN"/>
    <property type="match status" value="1"/>
</dbReference>
<feature type="compositionally biased region" description="Polar residues" evidence="1">
    <location>
        <begin position="641"/>
        <end position="659"/>
    </location>
</feature>